<dbReference type="SMART" id="SM00344">
    <property type="entry name" value="HTH_ASNC"/>
    <property type="match status" value="1"/>
</dbReference>
<dbReference type="InterPro" id="IPR036388">
    <property type="entry name" value="WH-like_DNA-bd_sf"/>
</dbReference>
<evidence type="ECO:0000256" key="2">
    <source>
        <dbReference type="ARBA" id="ARBA00023125"/>
    </source>
</evidence>
<dbReference type="InterPro" id="IPR019888">
    <property type="entry name" value="Tscrpt_reg_AsnC-like"/>
</dbReference>
<evidence type="ECO:0000313" key="7">
    <source>
        <dbReference type="EMBL" id="UZD41500.1"/>
    </source>
</evidence>
<dbReference type="InterPro" id="IPR011008">
    <property type="entry name" value="Dimeric_a/b-barrel"/>
</dbReference>
<dbReference type="PANTHER" id="PTHR30154:SF34">
    <property type="entry name" value="TRANSCRIPTIONAL REGULATOR AZLB"/>
    <property type="match status" value="1"/>
</dbReference>
<gene>
    <name evidence="6" type="primary">lrp</name>
    <name evidence="8" type="ORF">NCTC11458_02004</name>
    <name evidence="6" type="ORF">NCTC11545_01975</name>
    <name evidence="5" type="ORF">NCTC11546_00504</name>
    <name evidence="7" type="ORF">OL231_02850</name>
</gene>
<evidence type="ECO:0000313" key="5">
    <source>
        <dbReference type="EMBL" id="SQA77302.1"/>
    </source>
</evidence>
<dbReference type="AlphaFoldDB" id="A0A2X2UZ82"/>
<dbReference type="Gene3D" id="3.30.70.920">
    <property type="match status" value="1"/>
</dbReference>
<evidence type="ECO:0000313" key="10">
    <source>
        <dbReference type="Proteomes" id="UP000250169"/>
    </source>
</evidence>
<name>A0A2X2UZ82_CAPOC</name>
<evidence type="ECO:0000313" key="6">
    <source>
        <dbReference type="EMBL" id="SQA94780.1"/>
    </source>
</evidence>
<organism evidence="6 10">
    <name type="scientific">Capnocytophaga ochracea</name>
    <dbReference type="NCBI Taxonomy" id="1018"/>
    <lineage>
        <taxon>Bacteria</taxon>
        <taxon>Pseudomonadati</taxon>
        <taxon>Bacteroidota</taxon>
        <taxon>Flavobacteriia</taxon>
        <taxon>Flavobacteriales</taxon>
        <taxon>Flavobacteriaceae</taxon>
        <taxon>Capnocytophaga</taxon>
    </lineage>
</organism>
<dbReference type="Proteomes" id="UP000250169">
    <property type="component" value="Unassembled WGS sequence"/>
</dbReference>
<dbReference type="InterPro" id="IPR000485">
    <property type="entry name" value="AsnC-type_HTH_dom"/>
</dbReference>
<dbReference type="EMBL" id="UYIQ01000001">
    <property type="protein sequence ID" value="VDG82700.1"/>
    <property type="molecule type" value="Genomic_DNA"/>
</dbReference>
<evidence type="ECO:0000256" key="3">
    <source>
        <dbReference type="ARBA" id="ARBA00023163"/>
    </source>
</evidence>
<keyword evidence="3" id="KW-0804">Transcription</keyword>
<dbReference type="PANTHER" id="PTHR30154">
    <property type="entry name" value="LEUCINE-RESPONSIVE REGULATORY PROTEIN"/>
    <property type="match status" value="1"/>
</dbReference>
<dbReference type="Proteomes" id="UP001163262">
    <property type="component" value="Chromosome"/>
</dbReference>
<reference evidence="8 11" key="2">
    <citation type="submission" date="2018-11" db="EMBL/GenBank/DDBJ databases">
        <authorList>
            <consortium name="Pathogen Informatics"/>
        </authorList>
    </citation>
    <scope>NUCLEOTIDE SEQUENCE [LARGE SCALE GENOMIC DNA]</scope>
    <source>
        <strain evidence="8 11">NCTC11458</strain>
    </source>
</reference>
<dbReference type="Proteomes" id="UP000249891">
    <property type="component" value="Unassembled WGS sequence"/>
</dbReference>
<dbReference type="Pfam" id="PF01037">
    <property type="entry name" value="AsnC_trans_reg"/>
    <property type="match status" value="1"/>
</dbReference>
<dbReference type="Proteomes" id="UP000276733">
    <property type="component" value="Unassembled WGS sequence"/>
</dbReference>
<dbReference type="EMBL" id="CP110230">
    <property type="protein sequence ID" value="UZD41500.1"/>
    <property type="molecule type" value="Genomic_DNA"/>
</dbReference>
<evidence type="ECO:0000313" key="11">
    <source>
        <dbReference type="Proteomes" id="UP000276733"/>
    </source>
</evidence>
<keyword evidence="1" id="KW-0805">Transcription regulation</keyword>
<dbReference type="EMBL" id="UAVS01000007">
    <property type="protein sequence ID" value="SQA94780.1"/>
    <property type="molecule type" value="Genomic_DNA"/>
</dbReference>
<dbReference type="SUPFAM" id="SSF54909">
    <property type="entry name" value="Dimeric alpha+beta barrel"/>
    <property type="match status" value="1"/>
</dbReference>
<dbReference type="OMA" id="YCEGAAP"/>
<dbReference type="GO" id="GO:0043565">
    <property type="term" value="F:sequence-specific DNA binding"/>
    <property type="evidence" value="ECO:0007669"/>
    <property type="project" value="InterPro"/>
</dbReference>
<dbReference type="GO" id="GO:0005829">
    <property type="term" value="C:cytosol"/>
    <property type="evidence" value="ECO:0007669"/>
    <property type="project" value="TreeGrafter"/>
</dbReference>
<protein>
    <submittedName>
        <fullName evidence="6">Leucine-responsive regulatory protein</fullName>
    </submittedName>
    <submittedName>
        <fullName evidence="7">Lrp/AsnC family transcriptional regulator</fullName>
    </submittedName>
</protein>
<dbReference type="Pfam" id="PF13412">
    <property type="entry name" value="HTH_24"/>
    <property type="match status" value="1"/>
</dbReference>
<sequence length="162" mass="18661">MYALDRIDLALLDELQQDSKQSIKKLSEKVSLSITPVHERIKRLESLGIIQRYVAVANPKALGKKLVAYCQVKLLKHSAELFNEFEKYISTLDEVLEASYMAGGYDFLLKVMLNDMEDYQRFVVHKISKLEIISNIQSSFVIQEIKNTSMIKCLREEAEKTN</sequence>
<proteinExistence type="predicted"/>
<reference evidence="9 10" key="1">
    <citation type="submission" date="2018-06" db="EMBL/GenBank/DDBJ databases">
        <authorList>
            <consortium name="Pathogen Informatics"/>
            <person name="Doyle S."/>
        </authorList>
    </citation>
    <scope>NUCLEOTIDE SEQUENCE [LARGE SCALE GENOMIC DNA]</scope>
    <source>
        <strain evidence="6 10">NCTC11545</strain>
        <strain evidence="5 9">NCTC11546</strain>
    </source>
</reference>
<evidence type="ECO:0000256" key="1">
    <source>
        <dbReference type="ARBA" id="ARBA00023015"/>
    </source>
</evidence>
<dbReference type="InterPro" id="IPR036390">
    <property type="entry name" value="WH_DNA-bd_sf"/>
</dbReference>
<dbReference type="RefSeq" id="WP_002671239.1">
    <property type="nucleotide sequence ID" value="NZ_CAJPNJ010000033.1"/>
</dbReference>
<evidence type="ECO:0000313" key="8">
    <source>
        <dbReference type="EMBL" id="VDG82700.1"/>
    </source>
</evidence>
<dbReference type="PRINTS" id="PR00033">
    <property type="entry name" value="HTHASNC"/>
</dbReference>
<dbReference type="GO" id="GO:0043200">
    <property type="term" value="P:response to amino acid"/>
    <property type="evidence" value="ECO:0007669"/>
    <property type="project" value="TreeGrafter"/>
</dbReference>
<feature type="domain" description="HTH asnC-type" evidence="4">
    <location>
        <begin position="4"/>
        <end position="65"/>
    </location>
</feature>
<dbReference type="EMBL" id="UARG01000017">
    <property type="protein sequence ID" value="SQA77302.1"/>
    <property type="molecule type" value="Genomic_DNA"/>
</dbReference>
<evidence type="ECO:0000313" key="9">
    <source>
        <dbReference type="Proteomes" id="UP000249891"/>
    </source>
</evidence>
<dbReference type="InterPro" id="IPR019887">
    <property type="entry name" value="Tscrpt_reg_AsnC/Lrp_C"/>
</dbReference>
<reference evidence="7" key="3">
    <citation type="submission" date="2022-10" db="EMBL/GenBank/DDBJ databases">
        <title>Complete genome sequence of Capnocytophaga ochracea KCOM 2812 isolated from actinomycosis lesion.</title>
        <authorList>
            <person name="Kook J.-K."/>
            <person name="Park S.-N."/>
            <person name="Lim Y.K."/>
        </authorList>
    </citation>
    <scope>NUCLEOTIDE SEQUENCE</scope>
    <source>
        <strain evidence="7">KCOM 28121</strain>
    </source>
</reference>
<dbReference type="PROSITE" id="PS50956">
    <property type="entry name" value="HTH_ASNC_2"/>
    <property type="match status" value="1"/>
</dbReference>
<dbReference type="SUPFAM" id="SSF46785">
    <property type="entry name" value="Winged helix' DNA-binding domain"/>
    <property type="match status" value="1"/>
</dbReference>
<evidence type="ECO:0000259" key="4">
    <source>
        <dbReference type="PROSITE" id="PS50956"/>
    </source>
</evidence>
<dbReference type="Gene3D" id="1.10.10.10">
    <property type="entry name" value="Winged helix-like DNA-binding domain superfamily/Winged helix DNA-binding domain"/>
    <property type="match status" value="1"/>
</dbReference>
<keyword evidence="2" id="KW-0238">DNA-binding</keyword>
<accession>A0A2X2UZ82</accession>
<dbReference type="GeneID" id="29675992"/>